<dbReference type="NCBIfam" id="TIGR01065">
    <property type="entry name" value="hlyIII"/>
    <property type="match status" value="1"/>
</dbReference>
<evidence type="ECO:0000256" key="2">
    <source>
        <dbReference type="ARBA" id="ARBA00008488"/>
    </source>
</evidence>
<keyword evidence="7" id="KW-0862">Zinc</keyword>
<evidence type="ECO:0000256" key="5">
    <source>
        <dbReference type="ARBA" id="ARBA00022989"/>
    </source>
</evidence>
<evidence type="ECO:0000256" key="7">
    <source>
        <dbReference type="PIRSR" id="PIRSR604254-1"/>
    </source>
</evidence>
<evidence type="ECO:0000256" key="3">
    <source>
        <dbReference type="ARBA" id="ARBA00022475"/>
    </source>
</evidence>
<organism evidence="9 10">
    <name type="scientific">Halobacteriovorax marinus (strain ATCC BAA-682 / DSM 15412 / SJ)</name>
    <name type="common">Bacteriovorax marinus</name>
    <dbReference type="NCBI Taxonomy" id="862908"/>
    <lineage>
        <taxon>Bacteria</taxon>
        <taxon>Pseudomonadati</taxon>
        <taxon>Bdellovibrionota</taxon>
        <taxon>Bacteriovoracia</taxon>
        <taxon>Bacteriovoracales</taxon>
        <taxon>Halobacteriovoraceae</taxon>
        <taxon>Halobacteriovorax</taxon>
    </lineage>
</organism>
<evidence type="ECO:0000256" key="8">
    <source>
        <dbReference type="SAM" id="Phobius"/>
    </source>
</evidence>
<feature type="transmembrane region" description="Helical" evidence="8">
    <location>
        <begin position="42"/>
        <end position="62"/>
    </location>
</feature>
<gene>
    <name evidence="9" type="ordered locus">BMS_0621</name>
</gene>
<feature type="transmembrane region" description="Helical" evidence="8">
    <location>
        <begin position="182"/>
        <end position="200"/>
    </location>
</feature>
<proteinExistence type="inferred from homology"/>
<evidence type="ECO:0000256" key="6">
    <source>
        <dbReference type="ARBA" id="ARBA00023136"/>
    </source>
</evidence>
<reference evidence="10" key="1">
    <citation type="journal article" date="2013" name="ISME J.">
        <title>A small predatory core genome in the divergent marine Bacteriovorax marinus SJ and the terrestrial Bdellovibrio bacteriovorus.</title>
        <authorList>
            <person name="Crossman L.C."/>
            <person name="Chen H."/>
            <person name="Cerdeno-Tarraga A.M."/>
            <person name="Brooks K."/>
            <person name="Quail M.A."/>
            <person name="Pineiro S.A."/>
            <person name="Hobley L."/>
            <person name="Sockett R.E."/>
            <person name="Bentley S.D."/>
            <person name="Parkhill J."/>
            <person name="Williams H.N."/>
            <person name="Stine O.C."/>
        </authorList>
    </citation>
    <scope>NUCLEOTIDE SEQUENCE [LARGE SCALE GENOMIC DNA]</scope>
    <source>
        <strain evidence="10">ATCC BAA-682 / DSM 15412 / SJ</strain>
    </source>
</reference>
<feature type="transmembrane region" description="Helical" evidence="8">
    <location>
        <begin position="98"/>
        <end position="119"/>
    </location>
</feature>
<dbReference type="STRING" id="862908.BMS_0621"/>
<dbReference type="HOGENOM" id="CLU_051078_1_2_7"/>
<dbReference type="PANTHER" id="PTHR20855">
    <property type="entry name" value="ADIPOR/PROGESTIN RECEPTOR-RELATED"/>
    <property type="match status" value="1"/>
</dbReference>
<dbReference type="GO" id="GO:0005886">
    <property type="term" value="C:plasma membrane"/>
    <property type="evidence" value="ECO:0007669"/>
    <property type="project" value="UniProtKB-SubCell"/>
</dbReference>
<evidence type="ECO:0000313" key="10">
    <source>
        <dbReference type="Proteomes" id="UP000008963"/>
    </source>
</evidence>
<keyword evidence="3" id="KW-1003">Cell membrane</keyword>
<dbReference type="GO" id="GO:0046872">
    <property type="term" value="F:metal ion binding"/>
    <property type="evidence" value="ECO:0007669"/>
    <property type="project" value="UniProtKB-KW"/>
</dbReference>
<dbReference type="eggNOG" id="COG1272">
    <property type="taxonomic scope" value="Bacteria"/>
</dbReference>
<protein>
    <submittedName>
        <fullName evidence="9">Membrane protein</fullName>
    </submittedName>
</protein>
<feature type="binding site" evidence="7">
    <location>
        <position position="182"/>
    </location>
    <ligand>
        <name>Zn(2+)</name>
        <dbReference type="ChEBI" id="CHEBI:29105"/>
    </ligand>
</feature>
<dbReference type="InterPro" id="IPR005744">
    <property type="entry name" value="Hy-lIII"/>
</dbReference>
<dbReference type="InterPro" id="IPR004254">
    <property type="entry name" value="AdipoR/HlyIII-related"/>
</dbReference>
<keyword evidence="7" id="KW-0479">Metal-binding</keyword>
<evidence type="ECO:0000256" key="4">
    <source>
        <dbReference type="ARBA" id="ARBA00022692"/>
    </source>
</evidence>
<comment type="subcellular location">
    <subcellularLocation>
        <location evidence="1">Cell membrane</location>
        <topology evidence="1">Multi-pass membrane protein</topology>
    </subcellularLocation>
</comment>
<dbReference type="GO" id="GO:0140911">
    <property type="term" value="F:pore-forming activity"/>
    <property type="evidence" value="ECO:0007669"/>
    <property type="project" value="InterPro"/>
</dbReference>
<dbReference type="OrthoDB" id="5292759at2"/>
<evidence type="ECO:0000313" key="9">
    <source>
        <dbReference type="EMBL" id="CBW25528.1"/>
    </source>
</evidence>
<feature type="transmembrane region" description="Helical" evidence="8">
    <location>
        <begin position="131"/>
        <end position="152"/>
    </location>
</feature>
<dbReference type="EMBL" id="FQ312005">
    <property type="protein sequence ID" value="CBW25528.1"/>
    <property type="molecule type" value="Genomic_DNA"/>
</dbReference>
<feature type="binding site" evidence="7">
    <location>
        <position position="60"/>
    </location>
    <ligand>
        <name>Zn(2+)</name>
        <dbReference type="ChEBI" id="CHEBI:29105"/>
    </ligand>
</feature>
<dbReference type="Proteomes" id="UP000008963">
    <property type="component" value="Chromosome"/>
</dbReference>
<sequence length="203" mass="23017">MNSRNISGYTDNEEIANTLTHFLGIVLSIYVILSFLSLGASYLVYGLSLLALYCSSTFYHLTRIESRKLLFKKFDHICIYYLIAGSYTPIMMNKVGGQLGVTVTILVWIIAFFGTIYKLKSRKSNKIISTLSYLIMGWLVVFFWADVFKALSHESLKWLATGGILYSVGVIFYSLKKIPYTHAIWHLFVLAGSFAHYICIKSA</sequence>
<keyword evidence="4 8" id="KW-0812">Transmembrane</keyword>
<accession>E1X557</accession>
<keyword evidence="6 8" id="KW-0472">Membrane</keyword>
<dbReference type="KEGG" id="bmx:BMS_0621"/>
<dbReference type="AlphaFoldDB" id="E1X557"/>
<feature type="transmembrane region" description="Helical" evidence="8">
    <location>
        <begin position="15"/>
        <end position="36"/>
    </location>
</feature>
<comment type="similarity">
    <text evidence="2">Belongs to the UPF0073 (Hly-III) family.</text>
</comment>
<evidence type="ECO:0000256" key="1">
    <source>
        <dbReference type="ARBA" id="ARBA00004651"/>
    </source>
</evidence>
<feature type="binding site" evidence="7">
    <location>
        <position position="186"/>
    </location>
    <ligand>
        <name>Zn(2+)</name>
        <dbReference type="ChEBI" id="CHEBI:29105"/>
    </ligand>
</feature>
<keyword evidence="5 8" id="KW-1133">Transmembrane helix</keyword>
<dbReference type="PANTHER" id="PTHR20855:SF3">
    <property type="entry name" value="LD03007P"/>
    <property type="match status" value="1"/>
</dbReference>
<dbReference type="PATRIC" id="fig|862908.3.peg.596"/>
<dbReference type="RefSeq" id="WP_014243315.1">
    <property type="nucleotide sequence ID" value="NC_016620.1"/>
</dbReference>
<keyword evidence="10" id="KW-1185">Reference proteome</keyword>
<name>E1X557_HALMS</name>
<feature type="transmembrane region" description="Helical" evidence="8">
    <location>
        <begin position="158"/>
        <end position="175"/>
    </location>
</feature>
<dbReference type="Pfam" id="PF03006">
    <property type="entry name" value="HlyIII"/>
    <property type="match status" value="1"/>
</dbReference>